<keyword evidence="4" id="KW-1185">Reference proteome</keyword>
<comment type="caution">
    <text evidence="3">The sequence shown here is derived from an EMBL/GenBank/DDBJ whole genome shotgun (WGS) entry which is preliminary data.</text>
</comment>
<evidence type="ECO:0000313" key="3">
    <source>
        <dbReference type="EMBL" id="CAD5234141.1"/>
    </source>
</evidence>
<keyword evidence="2" id="KW-0812">Transmembrane</keyword>
<dbReference type="EMBL" id="CAJFDI010000006">
    <property type="protein sequence ID" value="CAD5234141.1"/>
    <property type="molecule type" value="Genomic_DNA"/>
</dbReference>
<protein>
    <submittedName>
        <fullName evidence="3">(pine wood nematode) hypothetical protein</fullName>
    </submittedName>
</protein>
<feature type="transmembrane region" description="Helical" evidence="2">
    <location>
        <begin position="296"/>
        <end position="318"/>
    </location>
</feature>
<accession>A0A811M2J2</accession>
<evidence type="ECO:0000313" key="4">
    <source>
        <dbReference type="Proteomes" id="UP000659654"/>
    </source>
</evidence>
<keyword evidence="2" id="KW-1133">Transmembrane helix</keyword>
<reference evidence="3" key="1">
    <citation type="submission" date="2020-09" db="EMBL/GenBank/DDBJ databases">
        <authorList>
            <person name="Kikuchi T."/>
        </authorList>
    </citation>
    <scope>NUCLEOTIDE SEQUENCE</scope>
    <source>
        <strain evidence="3">Ka4C1</strain>
    </source>
</reference>
<dbReference type="Proteomes" id="UP000582659">
    <property type="component" value="Unassembled WGS sequence"/>
</dbReference>
<proteinExistence type="predicted"/>
<evidence type="ECO:0000256" key="1">
    <source>
        <dbReference type="SAM" id="MobiDB-lite"/>
    </source>
</evidence>
<feature type="compositionally biased region" description="Basic and acidic residues" evidence="1">
    <location>
        <begin position="340"/>
        <end position="364"/>
    </location>
</feature>
<dbReference type="Proteomes" id="UP000659654">
    <property type="component" value="Unassembled WGS sequence"/>
</dbReference>
<name>A0A811M2J2_BURXY</name>
<keyword evidence="2" id="KW-0472">Membrane</keyword>
<feature type="region of interest" description="Disordered" evidence="1">
    <location>
        <begin position="340"/>
        <end position="372"/>
    </location>
</feature>
<feature type="transmembrane region" description="Helical" evidence="2">
    <location>
        <begin position="623"/>
        <end position="653"/>
    </location>
</feature>
<dbReference type="EMBL" id="CAJFCV020000006">
    <property type="protein sequence ID" value="CAG9129722.1"/>
    <property type="molecule type" value="Genomic_DNA"/>
</dbReference>
<organism evidence="3 4">
    <name type="scientific">Bursaphelenchus xylophilus</name>
    <name type="common">Pinewood nematode worm</name>
    <name type="synonym">Aphelenchoides xylophilus</name>
    <dbReference type="NCBI Taxonomy" id="6326"/>
    <lineage>
        <taxon>Eukaryota</taxon>
        <taxon>Metazoa</taxon>
        <taxon>Ecdysozoa</taxon>
        <taxon>Nematoda</taxon>
        <taxon>Chromadorea</taxon>
        <taxon>Rhabditida</taxon>
        <taxon>Tylenchina</taxon>
        <taxon>Tylenchomorpha</taxon>
        <taxon>Aphelenchoidea</taxon>
        <taxon>Aphelenchoididae</taxon>
        <taxon>Bursaphelenchus</taxon>
    </lineage>
</organism>
<evidence type="ECO:0000256" key="2">
    <source>
        <dbReference type="SAM" id="Phobius"/>
    </source>
</evidence>
<dbReference type="SMR" id="A0A811M2J2"/>
<sequence length="662" mass="74997">MLRLNLDCGFQLTSLRSPLIVGPCKDVKMASLDKDTWILVKINDTKKLQYDTVRPRNVISKLAGGPVKLELKTIDLSKALSTTDGCVFDQKVFTMAVNNQIFYMLVKCNNDKFGLLKTIISPGNLLFTPYRSPVYFTEKIENQMRIFGLSTKEEARIITYDPEANKQTERELHSISHPEEKPNEIFKGRAFQYSYGGATLLSVRDHMENKTRFLIKEEGLGGFKEACPSLNFIDEAVFACILDPPDYSDFPSMQWVTRPDQAGMRLWHDKGDVDYIAKLNTEIKKCSDVTTKKAKILAIVFGLCLFVLVNFVILLLTFSCICYCRKRKLYRKESQKAKEKLKNDNKTANKEEKKETSKKSEPKSSKNNNQHGPCKNVKIALLDDDYWLILRVKEDKTLEYSTMNWKGLDRKKYAASPYIIQFEAFSVDHVLPANCHLDPNILTAFVDLHILYISARCNETLAVLFRGLVTTELILIPSGGVLKFSAKGSLSSFGTLDGMIPSIIFENYGNSCQNSDASAMEHRGFNRIGSGIEVAVKMKGGETVFRKYDIESWSVSNSCPDIETSIEKENSLFFCTEDTRISNSEKHYKLVKRLPLDCSETLASNEKCHRIAKKCEKAAGGSFGVIVGMFVMCIYTFLNATLVMGIFSMLVILRDRRKKKKN</sequence>
<gene>
    <name evidence="3" type="ORF">BXYJ_LOCUS14232</name>
</gene>
<dbReference type="AlphaFoldDB" id="A0A811M2J2"/>